<dbReference type="PANTHER" id="PTHR24221:SF610">
    <property type="entry name" value="ABC TRANSPORTER B FAMILY MEMBER 6"/>
    <property type="match status" value="1"/>
</dbReference>
<dbReference type="Proteomes" id="UP000007797">
    <property type="component" value="Unassembled WGS sequence"/>
</dbReference>
<feature type="transmembrane region" description="Helical" evidence="10">
    <location>
        <begin position="226"/>
        <end position="247"/>
    </location>
</feature>
<keyword evidence="6 10" id="KW-1133">Transmembrane helix</keyword>
<keyword evidence="5" id="KW-0067">ATP-binding</keyword>
<dbReference type="InterPro" id="IPR036640">
    <property type="entry name" value="ABC1_TM_sf"/>
</dbReference>
<evidence type="ECO:0000256" key="3">
    <source>
        <dbReference type="ARBA" id="ARBA00022692"/>
    </source>
</evidence>
<dbReference type="GO" id="GO:0016020">
    <property type="term" value="C:membrane"/>
    <property type="evidence" value="ECO:0007669"/>
    <property type="project" value="UniProtKB-SubCell"/>
</dbReference>
<dbReference type="CDD" id="cd18560">
    <property type="entry name" value="ABC_6TM_ATM1_ABCB7_HMT1_ABCB6"/>
    <property type="match status" value="1"/>
</dbReference>
<dbReference type="GeneID" id="14866019"/>
<protein>
    <submittedName>
        <fullName evidence="13">ABC transporter B family protein</fullName>
    </submittedName>
</protein>
<dbReference type="InterPro" id="IPR011527">
    <property type="entry name" value="ABC1_TM_dom"/>
</dbReference>
<comment type="similarity">
    <text evidence="8">Belongs to the ABC transporter superfamily. ABCB family. Heavy Metal importer (TC 3.A.1.210) subfamily.</text>
</comment>
<feature type="transmembrane region" description="Helical" evidence="10">
    <location>
        <begin position="307"/>
        <end position="328"/>
    </location>
</feature>
<keyword evidence="14" id="KW-1185">Reference proteome</keyword>
<reference evidence="14" key="1">
    <citation type="journal article" date="2011" name="Genome Res.">
        <title>Phylogeny-wide analysis of social amoeba genomes highlights ancient origins for complex intercellular communication.</title>
        <authorList>
            <person name="Heidel A.J."/>
            <person name="Lawal H.M."/>
            <person name="Felder M."/>
            <person name="Schilde C."/>
            <person name="Helps N.R."/>
            <person name="Tunggal B."/>
            <person name="Rivero F."/>
            <person name="John U."/>
            <person name="Schleicher M."/>
            <person name="Eichinger L."/>
            <person name="Platzer M."/>
            <person name="Noegel A.A."/>
            <person name="Schaap P."/>
            <person name="Gloeckner G."/>
        </authorList>
    </citation>
    <scope>NUCLEOTIDE SEQUENCE [LARGE SCALE GENOMIC DNA]</scope>
    <source>
        <strain evidence="14">SH3</strain>
    </source>
</reference>
<dbReference type="KEGG" id="dfa:DFA_11966"/>
<evidence type="ECO:0000256" key="2">
    <source>
        <dbReference type="ARBA" id="ARBA00022448"/>
    </source>
</evidence>
<dbReference type="InterPro" id="IPR003593">
    <property type="entry name" value="AAA+_ATPase"/>
</dbReference>
<evidence type="ECO:0000256" key="8">
    <source>
        <dbReference type="ARBA" id="ARBA00024363"/>
    </source>
</evidence>
<feature type="region of interest" description="Disordered" evidence="9">
    <location>
        <begin position="645"/>
        <end position="666"/>
    </location>
</feature>
<evidence type="ECO:0000256" key="7">
    <source>
        <dbReference type="ARBA" id="ARBA00023136"/>
    </source>
</evidence>
<dbReference type="STRING" id="1054147.F4QF43"/>
<comment type="subcellular location">
    <subcellularLocation>
        <location evidence="1">Membrane</location>
        <topology evidence="1">Multi-pass membrane protein</topology>
    </subcellularLocation>
</comment>
<dbReference type="OMA" id="VTIYMAK"/>
<evidence type="ECO:0000259" key="11">
    <source>
        <dbReference type="PROSITE" id="PS50893"/>
    </source>
</evidence>
<feature type="transmembrane region" description="Helical" evidence="10">
    <location>
        <begin position="90"/>
        <end position="110"/>
    </location>
</feature>
<evidence type="ECO:0000259" key="12">
    <source>
        <dbReference type="PROSITE" id="PS50929"/>
    </source>
</evidence>
<keyword evidence="3 10" id="KW-0812">Transmembrane</keyword>
<dbReference type="PROSITE" id="PS50893">
    <property type="entry name" value="ABC_TRANSPORTER_2"/>
    <property type="match status" value="1"/>
</dbReference>
<dbReference type="GO" id="GO:0140359">
    <property type="term" value="F:ABC-type transporter activity"/>
    <property type="evidence" value="ECO:0007669"/>
    <property type="project" value="InterPro"/>
</dbReference>
<feature type="domain" description="ABC transmembrane type-1" evidence="12">
    <location>
        <begin position="90"/>
        <end position="369"/>
    </location>
</feature>
<dbReference type="PROSITE" id="PS50929">
    <property type="entry name" value="ABC_TM1F"/>
    <property type="match status" value="1"/>
</dbReference>
<name>F4QF43_CACFS</name>
<dbReference type="InterPro" id="IPR017871">
    <property type="entry name" value="ABC_transporter-like_CS"/>
</dbReference>
<dbReference type="InterPro" id="IPR027417">
    <property type="entry name" value="P-loop_NTPase"/>
</dbReference>
<dbReference type="AlphaFoldDB" id="F4QF43"/>
<dbReference type="SUPFAM" id="SSF90123">
    <property type="entry name" value="ABC transporter transmembrane region"/>
    <property type="match status" value="1"/>
</dbReference>
<feature type="transmembrane region" description="Helical" evidence="10">
    <location>
        <begin position="193"/>
        <end position="220"/>
    </location>
</feature>
<dbReference type="FunFam" id="3.40.50.300:FF:000287">
    <property type="entry name" value="Multidrug ABC transporter ATP-binding protein"/>
    <property type="match status" value="1"/>
</dbReference>
<evidence type="ECO:0000256" key="6">
    <source>
        <dbReference type="ARBA" id="ARBA00022989"/>
    </source>
</evidence>
<feature type="transmembrane region" description="Helical" evidence="10">
    <location>
        <begin position="116"/>
        <end position="135"/>
    </location>
</feature>
<dbReference type="RefSeq" id="XP_004350905.1">
    <property type="nucleotide sequence ID" value="XM_004350854.1"/>
</dbReference>
<gene>
    <name evidence="13" type="primary">abcB6</name>
    <name evidence="13" type="ORF">DFA_11966</name>
</gene>
<evidence type="ECO:0000256" key="4">
    <source>
        <dbReference type="ARBA" id="ARBA00022741"/>
    </source>
</evidence>
<dbReference type="SMART" id="SM00382">
    <property type="entry name" value="AAA"/>
    <property type="match status" value="1"/>
</dbReference>
<keyword evidence="7 10" id="KW-0472">Membrane</keyword>
<dbReference type="InterPro" id="IPR039421">
    <property type="entry name" value="Type_1_exporter"/>
</dbReference>
<evidence type="ECO:0000256" key="5">
    <source>
        <dbReference type="ARBA" id="ARBA00022840"/>
    </source>
</evidence>
<evidence type="ECO:0000256" key="10">
    <source>
        <dbReference type="SAM" id="Phobius"/>
    </source>
</evidence>
<keyword evidence="4" id="KW-0547">Nucleotide-binding</keyword>
<evidence type="ECO:0000256" key="9">
    <source>
        <dbReference type="SAM" id="MobiDB-lite"/>
    </source>
</evidence>
<dbReference type="InterPro" id="IPR003439">
    <property type="entry name" value="ABC_transporter-like_ATP-bd"/>
</dbReference>
<evidence type="ECO:0000256" key="1">
    <source>
        <dbReference type="ARBA" id="ARBA00004141"/>
    </source>
</evidence>
<dbReference type="Gene3D" id="1.20.1560.10">
    <property type="entry name" value="ABC transporter type 1, transmembrane domain"/>
    <property type="match status" value="1"/>
</dbReference>
<dbReference type="Pfam" id="PF00005">
    <property type="entry name" value="ABC_tran"/>
    <property type="match status" value="1"/>
</dbReference>
<accession>F4QF43</accession>
<organism evidence="13 14">
    <name type="scientific">Cavenderia fasciculata</name>
    <name type="common">Slime mold</name>
    <name type="synonym">Dictyostelium fasciculatum</name>
    <dbReference type="NCBI Taxonomy" id="261658"/>
    <lineage>
        <taxon>Eukaryota</taxon>
        <taxon>Amoebozoa</taxon>
        <taxon>Evosea</taxon>
        <taxon>Eumycetozoa</taxon>
        <taxon>Dictyostelia</taxon>
        <taxon>Acytosteliales</taxon>
        <taxon>Cavenderiaceae</taxon>
        <taxon>Cavenderia</taxon>
    </lineage>
</organism>
<evidence type="ECO:0000313" key="13">
    <source>
        <dbReference type="EMBL" id="EGG14197.1"/>
    </source>
</evidence>
<keyword evidence="2" id="KW-0813">Transport</keyword>
<dbReference type="GO" id="GO:0016887">
    <property type="term" value="F:ATP hydrolysis activity"/>
    <property type="evidence" value="ECO:0007669"/>
    <property type="project" value="InterPro"/>
</dbReference>
<dbReference type="Gene3D" id="3.40.50.300">
    <property type="entry name" value="P-loop containing nucleotide triphosphate hydrolases"/>
    <property type="match status" value="1"/>
</dbReference>
<feature type="compositionally biased region" description="Low complexity" evidence="9">
    <location>
        <begin position="646"/>
        <end position="666"/>
    </location>
</feature>
<proteinExistence type="inferred from homology"/>
<feature type="domain" description="ABC transporter" evidence="11">
    <location>
        <begin position="405"/>
        <end position="640"/>
    </location>
</feature>
<dbReference type="OrthoDB" id="6500128at2759"/>
<dbReference type="PROSITE" id="PS00211">
    <property type="entry name" value="ABC_TRANSPORTER_1"/>
    <property type="match status" value="1"/>
</dbReference>
<dbReference type="Pfam" id="PF00664">
    <property type="entry name" value="ABC_membrane"/>
    <property type="match status" value="1"/>
</dbReference>
<sequence length="666" mass="74827">MGRFGAVGMKQVRAADMEEGGGNYTLMLKDAKSRHKYQVPLSKLSVALKPPNFDELTLKRPAWSTALMMITRLIPYYWTKNSFNIKVRVIISLSIIFFSKGINLYVPLLFKNIINEATIGVPMKTIMFYGLLLIIQKSVWDIRDVIFQPVTDSATRNVSLETFDHLQKLSLSFHHQKRTGAMIKVIERGTNSIVTLLSLLLFNIFPTLLELATVSVFLLFTYGATFAFINLSSCVFYIMFTLTVTEWRNQFRRLANRKESEASDVRMDSLSNFETIKYFTSEEYELKRYDNALLDYFIINAKARITYFFLNVGQSTIITIGTVMGLLFCTYGASAGALTVGDIIAINTYIAQMFQPLAWLGTSYRMIIQSFTDMESLIELLETKPEIVDEPNALPLLYEGTLPSVEFRNVSFSYKNDDRLLLDDISFVVPPGKSVAIVGPTGAGKSTIFRLLCRFYDVKGGQVLVGGKDVRDVQQISLRQAIGVVPQEAILFHDTIAYNLAFGKRDCSDEELIEAAKRAQIYDFIDQSPEGFSTVVGERGLRLSGGEKQRVSIARTILKNPDILILDEATSALDVSTEKKIQESLNDISQGRTTLVIAHRLSTIINCDEILVLKDGSIIERGNHQQLLAAQGEYHHLWTQQADKISSNSNSSNNSTNSPVNNSYRL</sequence>
<dbReference type="EMBL" id="GL883029">
    <property type="protein sequence ID" value="EGG14197.1"/>
    <property type="molecule type" value="Genomic_DNA"/>
</dbReference>
<dbReference type="GO" id="GO:0005524">
    <property type="term" value="F:ATP binding"/>
    <property type="evidence" value="ECO:0007669"/>
    <property type="project" value="UniProtKB-KW"/>
</dbReference>
<dbReference type="SUPFAM" id="SSF52540">
    <property type="entry name" value="P-loop containing nucleoside triphosphate hydrolases"/>
    <property type="match status" value="1"/>
</dbReference>
<evidence type="ECO:0000313" key="14">
    <source>
        <dbReference type="Proteomes" id="UP000007797"/>
    </source>
</evidence>
<dbReference type="PANTHER" id="PTHR24221">
    <property type="entry name" value="ATP-BINDING CASSETTE SUB-FAMILY B"/>
    <property type="match status" value="1"/>
</dbReference>